<reference evidence="1" key="1">
    <citation type="submission" date="2013-12" db="EMBL/GenBank/DDBJ databases">
        <title>A Varibaculum cambriense genome reconstructed from a premature infant gut community with otherwise low bacterial novelty that shifts toward anaerobic metabolism during the third week of life.</title>
        <authorList>
            <person name="Brown C.T."/>
            <person name="Sharon I."/>
            <person name="Thomas B.C."/>
            <person name="Castelle C.J."/>
            <person name="Morowitz M.J."/>
            <person name="Banfield J.F."/>
        </authorList>
    </citation>
    <scope>NUCLEOTIDE SEQUENCE</scope>
</reference>
<dbReference type="AlphaFoldDB" id="W1XXF8"/>
<feature type="non-terminal residue" evidence="1">
    <location>
        <position position="51"/>
    </location>
</feature>
<sequence length="51" mass="5883">MERFNLDVEIQIIGNCINSTETFLKVMDKGIGFLIAFLIFRKSRIVFINSS</sequence>
<name>W1XXF8_9ZZZZ</name>
<proteinExistence type="predicted"/>
<comment type="caution">
    <text evidence="1">The sequence shown here is derived from an EMBL/GenBank/DDBJ whole genome shotgun (WGS) entry which is preliminary data.</text>
</comment>
<organism evidence="1">
    <name type="scientific">human gut metagenome</name>
    <dbReference type="NCBI Taxonomy" id="408170"/>
    <lineage>
        <taxon>unclassified sequences</taxon>
        <taxon>metagenomes</taxon>
        <taxon>organismal metagenomes</taxon>
    </lineage>
</organism>
<evidence type="ECO:0000313" key="1">
    <source>
        <dbReference type="EMBL" id="ETJ34937.1"/>
    </source>
</evidence>
<dbReference type="EMBL" id="AZMM01010651">
    <property type="protein sequence ID" value="ETJ34937.1"/>
    <property type="molecule type" value="Genomic_DNA"/>
</dbReference>
<accession>W1XXF8</accession>
<protein>
    <submittedName>
        <fullName evidence="1">Uncharacterized protein</fullName>
    </submittedName>
</protein>
<gene>
    <name evidence="1" type="ORF">Q604_UNBC10651G0001</name>
</gene>